<dbReference type="RefSeq" id="XP_009167271.1">
    <property type="nucleotide sequence ID" value="XM_009169007.1"/>
</dbReference>
<reference evidence="3 4" key="1">
    <citation type="submission" date="2013-11" db="EMBL/GenBank/DDBJ databases">
        <title>Opisthorchis viverrini - life in the bile duct.</title>
        <authorList>
            <person name="Young N.D."/>
            <person name="Nagarajan N."/>
            <person name="Lin S.J."/>
            <person name="Korhonen P.K."/>
            <person name="Jex A.R."/>
            <person name="Hall R.S."/>
            <person name="Safavi-Hemami H."/>
            <person name="Kaewkong W."/>
            <person name="Bertrand D."/>
            <person name="Gao S."/>
            <person name="Seet Q."/>
            <person name="Wongkham S."/>
            <person name="Teh B.T."/>
            <person name="Wongkham C."/>
            <person name="Intapan P.M."/>
            <person name="Maleewong W."/>
            <person name="Yang X."/>
            <person name="Hu M."/>
            <person name="Wang Z."/>
            <person name="Hofmann A."/>
            <person name="Sternberg P.W."/>
            <person name="Tan P."/>
            <person name="Wang J."/>
            <person name="Gasser R.B."/>
        </authorList>
    </citation>
    <scope>NUCLEOTIDE SEQUENCE [LARGE SCALE GENOMIC DNA]</scope>
</reference>
<dbReference type="Proteomes" id="UP000054324">
    <property type="component" value="Unassembled WGS sequence"/>
</dbReference>
<accession>A0A075A0D5</accession>
<feature type="compositionally biased region" description="Polar residues" evidence="1">
    <location>
        <begin position="1"/>
        <end position="22"/>
    </location>
</feature>
<dbReference type="GeneID" id="20318490"/>
<dbReference type="AlphaFoldDB" id="A0A075A0D5"/>
<dbReference type="EMBL" id="KL596687">
    <property type="protein sequence ID" value="KER29020.1"/>
    <property type="molecule type" value="Genomic_DNA"/>
</dbReference>
<gene>
    <name evidence="3" type="ORF">T265_04308</name>
</gene>
<evidence type="ECO:0000259" key="2">
    <source>
        <dbReference type="Pfam" id="PF00078"/>
    </source>
</evidence>
<proteinExistence type="predicted"/>
<evidence type="ECO:0000256" key="1">
    <source>
        <dbReference type="SAM" id="MobiDB-lite"/>
    </source>
</evidence>
<dbReference type="Pfam" id="PF00078">
    <property type="entry name" value="RVT_1"/>
    <property type="match status" value="1"/>
</dbReference>
<dbReference type="InterPro" id="IPR000477">
    <property type="entry name" value="RT_dom"/>
</dbReference>
<keyword evidence="4" id="KW-1185">Reference proteome</keyword>
<name>A0A075A0D5_OPIVI</name>
<dbReference type="STRING" id="6198.A0A075A0D5"/>
<dbReference type="OrthoDB" id="410104at2759"/>
<evidence type="ECO:0000313" key="3">
    <source>
        <dbReference type="EMBL" id="KER29020.1"/>
    </source>
</evidence>
<dbReference type="CTD" id="20318490"/>
<feature type="region of interest" description="Disordered" evidence="1">
    <location>
        <begin position="1"/>
        <end position="26"/>
    </location>
</feature>
<organism evidence="3 4">
    <name type="scientific">Opisthorchis viverrini</name>
    <name type="common">Southeast Asian liver fluke</name>
    <dbReference type="NCBI Taxonomy" id="6198"/>
    <lineage>
        <taxon>Eukaryota</taxon>
        <taxon>Metazoa</taxon>
        <taxon>Spiralia</taxon>
        <taxon>Lophotrochozoa</taxon>
        <taxon>Platyhelminthes</taxon>
        <taxon>Trematoda</taxon>
        <taxon>Digenea</taxon>
        <taxon>Opisthorchiida</taxon>
        <taxon>Opisthorchiata</taxon>
        <taxon>Opisthorchiidae</taxon>
        <taxon>Opisthorchis</taxon>
    </lineage>
</organism>
<feature type="domain" description="Reverse transcriptase" evidence="2">
    <location>
        <begin position="27"/>
        <end position="109"/>
    </location>
</feature>
<dbReference type="KEGG" id="ovi:T265_04308"/>
<evidence type="ECO:0000313" key="4">
    <source>
        <dbReference type="Proteomes" id="UP000054324"/>
    </source>
</evidence>
<sequence>MIRCTTSSTRSEAVAMQGSSGTHRNKQARFLRRLTEHRERQIHENQAGFRPARGCIDHIFTLRLILEQRHCFQQPTMVVFLDLKAAFDSVDRQALWQSAMPLEGSTRAWILQGCPNLDRSREAEVGFETRTFQSVNLRSNQIEISEAEVPR</sequence>
<dbReference type="PANTHER" id="PTHR47027:SF25">
    <property type="entry name" value="REVERSE TRANSCRIPTASE DOMAIN-CONTAINING PROTEIN"/>
    <property type="match status" value="1"/>
</dbReference>
<protein>
    <recommendedName>
        <fullName evidence="2">Reverse transcriptase domain-containing protein</fullName>
    </recommendedName>
</protein>
<dbReference type="PANTHER" id="PTHR47027">
    <property type="entry name" value="REVERSE TRANSCRIPTASE DOMAIN-CONTAINING PROTEIN"/>
    <property type="match status" value="1"/>
</dbReference>